<reference evidence="4 5" key="1">
    <citation type="submission" date="2018-11" db="EMBL/GenBank/DDBJ databases">
        <title>Genome sequence of Apiotrichum porosum DSM 27194.</title>
        <authorList>
            <person name="Aliyu H."/>
            <person name="Gorte O."/>
            <person name="Ochsenreither K."/>
        </authorList>
    </citation>
    <scope>NUCLEOTIDE SEQUENCE [LARGE SCALE GENOMIC DNA]</scope>
    <source>
        <strain evidence="4 5">DSM 27194</strain>
    </source>
</reference>
<name>A0A427Y5I2_9TREE</name>
<dbReference type="Proteomes" id="UP000279236">
    <property type="component" value="Unassembled WGS sequence"/>
</dbReference>
<evidence type="ECO:0000259" key="3">
    <source>
        <dbReference type="Pfam" id="PF04982"/>
    </source>
</evidence>
<evidence type="ECO:0000256" key="2">
    <source>
        <dbReference type="SAM" id="Phobius"/>
    </source>
</evidence>
<feature type="compositionally biased region" description="Pro residues" evidence="1">
    <location>
        <begin position="1"/>
        <end position="17"/>
    </location>
</feature>
<organism evidence="4 5">
    <name type="scientific">Apiotrichum porosum</name>
    <dbReference type="NCBI Taxonomy" id="105984"/>
    <lineage>
        <taxon>Eukaryota</taxon>
        <taxon>Fungi</taxon>
        <taxon>Dikarya</taxon>
        <taxon>Basidiomycota</taxon>
        <taxon>Agaricomycotina</taxon>
        <taxon>Tremellomycetes</taxon>
        <taxon>Trichosporonales</taxon>
        <taxon>Trichosporonaceae</taxon>
        <taxon>Apiotrichum</taxon>
    </lineage>
</organism>
<proteinExistence type="predicted"/>
<feature type="compositionally biased region" description="Low complexity" evidence="1">
    <location>
        <begin position="342"/>
        <end position="354"/>
    </location>
</feature>
<accession>A0A427Y5I2</accession>
<feature type="domain" description="HPP transmembrane region" evidence="3">
    <location>
        <begin position="107"/>
        <end position="280"/>
    </location>
</feature>
<evidence type="ECO:0000313" key="5">
    <source>
        <dbReference type="Proteomes" id="UP000279236"/>
    </source>
</evidence>
<protein>
    <recommendedName>
        <fullName evidence="3">HPP transmembrane region domain-containing protein</fullName>
    </recommendedName>
</protein>
<comment type="caution">
    <text evidence="4">The sequence shown here is derived from an EMBL/GenBank/DDBJ whole genome shotgun (WGS) entry which is preliminary data.</text>
</comment>
<feature type="transmembrane region" description="Helical" evidence="2">
    <location>
        <begin position="141"/>
        <end position="158"/>
    </location>
</feature>
<feature type="region of interest" description="Disordered" evidence="1">
    <location>
        <begin position="327"/>
        <end position="354"/>
    </location>
</feature>
<feature type="compositionally biased region" description="Polar residues" evidence="1">
    <location>
        <begin position="328"/>
        <end position="337"/>
    </location>
</feature>
<feature type="transmembrane region" description="Helical" evidence="2">
    <location>
        <begin position="110"/>
        <end position="129"/>
    </location>
</feature>
<gene>
    <name evidence="4" type="ORF">EHS24_004594</name>
</gene>
<evidence type="ECO:0000313" key="4">
    <source>
        <dbReference type="EMBL" id="RSH86347.1"/>
    </source>
</evidence>
<dbReference type="STRING" id="105984.A0A427Y5I2"/>
<keyword evidence="2" id="KW-0812">Transmembrane</keyword>
<keyword evidence="2" id="KW-0472">Membrane</keyword>
<feature type="transmembrane region" description="Helical" evidence="2">
    <location>
        <begin position="164"/>
        <end position="186"/>
    </location>
</feature>
<dbReference type="InterPro" id="IPR058581">
    <property type="entry name" value="TM_HPP"/>
</dbReference>
<dbReference type="EMBL" id="RSCE01000002">
    <property type="protein sequence ID" value="RSH86347.1"/>
    <property type="molecule type" value="Genomic_DNA"/>
</dbReference>
<feature type="transmembrane region" description="Helical" evidence="2">
    <location>
        <begin position="253"/>
        <end position="271"/>
    </location>
</feature>
<evidence type="ECO:0000256" key="1">
    <source>
        <dbReference type="SAM" id="MobiDB-lite"/>
    </source>
</evidence>
<dbReference type="Pfam" id="PF04982">
    <property type="entry name" value="TM_HPP"/>
    <property type="match status" value="1"/>
</dbReference>
<dbReference type="InterPro" id="IPR007065">
    <property type="entry name" value="HPP"/>
</dbReference>
<keyword evidence="5" id="KW-1185">Reference proteome</keyword>
<dbReference type="GeneID" id="39589137"/>
<feature type="transmembrane region" description="Helical" evidence="2">
    <location>
        <begin position="207"/>
        <end position="225"/>
    </location>
</feature>
<dbReference type="PANTHER" id="PTHR33741">
    <property type="entry name" value="TRANSMEMBRANE PROTEIN DDB_G0269096-RELATED"/>
    <property type="match status" value="1"/>
</dbReference>
<dbReference type="AlphaFoldDB" id="A0A427Y5I2"/>
<feature type="region of interest" description="Disordered" evidence="1">
    <location>
        <begin position="1"/>
        <end position="56"/>
    </location>
</feature>
<dbReference type="PANTHER" id="PTHR33741:SF5">
    <property type="entry name" value="TRANSMEMBRANE PROTEIN DDB_G0269096-RELATED"/>
    <property type="match status" value="1"/>
</dbReference>
<dbReference type="OrthoDB" id="2016548at2759"/>
<feature type="compositionally biased region" description="Low complexity" evidence="1">
    <location>
        <begin position="37"/>
        <end position="49"/>
    </location>
</feature>
<dbReference type="RefSeq" id="XP_028479132.1">
    <property type="nucleotide sequence ID" value="XM_028620160.1"/>
</dbReference>
<sequence length="354" mass="37992">MSQPNPPPLPNLSPPPKAHMLHRDAQIPSPPCSSTAPTLPGTPRSTTPPTTAPPPILVPALAVRRDIRSRMPSPIARFLGHRPHGAKPPFKPLPFPPFSWLRHMPLKYEVWLLSCIGAFVSIALIEAVMASAGGFADTDTVLITASFGASAVLTFATIDSPLAQPLHLVGGQVVCAVVGVCVTRLFHLAPGYTVPSETTHVGDLHQLVWINGALSMALAVVAMQATGTVHPPGGATALIASVQPAVIAMSWRYIYIVLISALLMLGWAMVINNVGRRRYPAYWFHGTHVFVHAKPKDREETEDDVQMAAVEGRNAGFAAMERALSRSWDGSNEASPQESRRGSSFGGRRIQSMV</sequence>
<keyword evidence="2" id="KW-1133">Transmembrane helix</keyword>